<dbReference type="Proteomes" id="UP000249363">
    <property type="component" value="Unassembled WGS sequence"/>
</dbReference>
<reference evidence="3 4" key="1">
    <citation type="journal article" date="2017" name="Biotechnol. Biofuels">
        <title>Differential beta-glucosidase expression as a function of carbon source availability in Talaromyces amestolkiae: a genomic and proteomic approach.</title>
        <authorList>
            <person name="de Eugenio L.I."/>
            <person name="Mendez-Liter J.A."/>
            <person name="Nieto-Dominguez M."/>
            <person name="Alonso L."/>
            <person name="Gil-Munoz J."/>
            <person name="Barriuso J."/>
            <person name="Prieto A."/>
            <person name="Martinez M.J."/>
        </authorList>
    </citation>
    <scope>NUCLEOTIDE SEQUENCE [LARGE SCALE GENOMIC DNA]</scope>
    <source>
        <strain evidence="3 4">CIB</strain>
    </source>
</reference>
<keyword evidence="2" id="KW-1133">Transmembrane helix</keyword>
<proteinExistence type="predicted"/>
<accession>A0A364KVT9</accession>
<dbReference type="EMBL" id="MIKG01000006">
    <property type="protein sequence ID" value="RAO67675.1"/>
    <property type="molecule type" value="Genomic_DNA"/>
</dbReference>
<dbReference type="GeneID" id="63792903"/>
<name>A0A364KVT9_TALAM</name>
<keyword evidence="4" id="KW-1185">Reference proteome</keyword>
<dbReference type="AlphaFoldDB" id="A0A364KVT9"/>
<gene>
    <name evidence="3" type="ORF">BHQ10_003687</name>
</gene>
<feature type="transmembrane region" description="Helical" evidence="2">
    <location>
        <begin position="306"/>
        <end position="324"/>
    </location>
</feature>
<keyword evidence="2" id="KW-0812">Transmembrane</keyword>
<dbReference type="STRING" id="1196081.A0A364KVT9"/>
<protein>
    <submittedName>
        <fullName evidence="3">Uncharacterized protein</fullName>
    </submittedName>
</protein>
<sequence length="325" mass="37488">MSNVAHSEGSRTREQWVDDLLEQITPQKAPEDGPSSTSDVESPLNALQHHFDEGQRRIESTYNNLEKSFQQLIELNTAREAEREEDLDFFDALKASLDKLKLHYNKTRTEYLEEVAEKFLKTGQLWFLKEVSSMMDSDILLDCRIVDDIKKRDGLKAHLVGLGFHAVYSLDPAIYRRHIYAAPADIVQTLNFRAEILHHKYYKNVVDQAALRAMKSKCGEIISLWKKHVDSIKEYPDDADEAKAVQLVDYPEEIKAKIAELDEMDASWEKKETAIQSSRAQQHGLLSYYHARYQGEPEAEFYLRDAYVIIATVTVVVWLCVYISK</sequence>
<keyword evidence="2" id="KW-0472">Membrane</keyword>
<feature type="region of interest" description="Disordered" evidence="1">
    <location>
        <begin position="1"/>
        <end position="42"/>
    </location>
</feature>
<comment type="caution">
    <text evidence="3">The sequence shown here is derived from an EMBL/GenBank/DDBJ whole genome shotgun (WGS) entry which is preliminary data.</text>
</comment>
<dbReference type="RefSeq" id="XP_040732191.1">
    <property type="nucleotide sequence ID" value="XM_040875970.1"/>
</dbReference>
<evidence type="ECO:0000256" key="2">
    <source>
        <dbReference type="SAM" id="Phobius"/>
    </source>
</evidence>
<organism evidence="3 4">
    <name type="scientific">Talaromyces amestolkiae</name>
    <dbReference type="NCBI Taxonomy" id="1196081"/>
    <lineage>
        <taxon>Eukaryota</taxon>
        <taxon>Fungi</taxon>
        <taxon>Dikarya</taxon>
        <taxon>Ascomycota</taxon>
        <taxon>Pezizomycotina</taxon>
        <taxon>Eurotiomycetes</taxon>
        <taxon>Eurotiomycetidae</taxon>
        <taxon>Eurotiales</taxon>
        <taxon>Trichocomaceae</taxon>
        <taxon>Talaromyces</taxon>
        <taxon>Talaromyces sect. Talaromyces</taxon>
    </lineage>
</organism>
<evidence type="ECO:0000313" key="4">
    <source>
        <dbReference type="Proteomes" id="UP000249363"/>
    </source>
</evidence>
<evidence type="ECO:0000256" key="1">
    <source>
        <dbReference type="SAM" id="MobiDB-lite"/>
    </source>
</evidence>
<evidence type="ECO:0000313" key="3">
    <source>
        <dbReference type="EMBL" id="RAO67675.1"/>
    </source>
</evidence>